<evidence type="ECO:0000313" key="1">
    <source>
        <dbReference type="EMBL" id="CAG8718343.1"/>
    </source>
</evidence>
<name>A0ACA9PPK6_9GLOM</name>
<keyword evidence="2" id="KW-1185">Reference proteome</keyword>
<dbReference type="Proteomes" id="UP000789525">
    <property type="component" value="Unassembled WGS sequence"/>
</dbReference>
<dbReference type="EMBL" id="CAJVPT010037754">
    <property type="protein sequence ID" value="CAG8718343.1"/>
    <property type="molecule type" value="Genomic_DNA"/>
</dbReference>
<gene>
    <name evidence="1" type="ORF">ACOLOM_LOCUS11015</name>
</gene>
<protein>
    <submittedName>
        <fullName evidence="1">7627_t:CDS:1</fullName>
    </submittedName>
</protein>
<proteinExistence type="predicted"/>
<feature type="non-terminal residue" evidence="1">
    <location>
        <position position="152"/>
    </location>
</feature>
<accession>A0ACA9PPK6</accession>
<sequence>MFIKLFTFFTVGTLCLAHRYALEDEIIGEGFFHHFEHEAINDPTHGRVDYVDEVTARALNLSYAHEDHFIMRADHVTRLETWFPKGRKSVRLLSRKAYSHGTVMVADVEHMPVGCDGGEIDLIEGVNDVSPNMVSLHTSEGCKQPSYRKQKG</sequence>
<reference evidence="1" key="1">
    <citation type="submission" date="2021-06" db="EMBL/GenBank/DDBJ databases">
        <authorList>
            <person name="Kallberg Y."/>
            <person name="Tangrot J."/>
            <person name="Rosling A."/>
        </authorList>
    </citation>
    <scope>NUCLEOTIDE SEQUENCE</scope>
    <source>
        <strain evidence="1">CL356</strain>
    </source>
</reference>
<comment type="caution">
    <text evidence="1">The sequence shown here is derived from an EMBL/GenBank/DDBJ whole genome shotgun (WGS) entry which is preliminary data.</text>
</comment>
<evidence type="ECO:0000313" key="2">
    <source>
        <dbReference type="Proteomes" id="UP000789525"/>
    </source>
</evidence>
<organism evidence="1 2">
    <name type="scientific">Acaulospora colombiana</name>
    <dbReference type="NCBI Taxonomy" id="27376"/>
    <lineage>
        <taxon>Eukaryota</taxon>
        <taxon>Fungi</taxon>
        <taxon>Fungi incertae sedis</taxon>
        <taxon>Mucoromycota</taxon>
        <taxon>Glomeromycotina</taxon>
        <taxon>Glomeromycetes</taxon>
        <taxon>Diversisporales</taxon>
        <taxon>Acaulosporaceae</taxon>
        <taxon>Acaulospora</taxon>
    </lineage>
</organism>